<reference evidence="2" key="1">
    <citation type="submission" date="2020-08" db="EMBL/GenBank/DDBJ databases">
        <title>Genome public.</title>
        <authorList>
            <person name="Liu C."/>
            <person name="Sun Q."/>
        </authorList>
    </citation>
    <scope>NUCLEOTIDE SEQUENCE</scope>
    <source>
        <strain evidence="2">BX15</strain>
    </source>
</reference>
<sequence length="210" mass="23228">MALTYVCSPLSAPTRAEMLANAAKASTYMMKAEQEFGNRAVAPHAYLPFLLDDTAPEERALALEFGQKLLAMCTRLVVYGDRISSGMSAEIMKAEELGIPVLQRPGLVLEEAPKPVIVGRCINGVTINGLEYLQNDDGEVLYFKGITAAKDYLREHEVTDEEMEDIVLRESVGTCIRCGDPLFPSDISGYAYQCFKCDEDFYAFEQGRNS</sequence>
<name>A0A923MIC2_9FIRM</name>
<keyword evidence="3" id="KW-1185">Reference proteome</keyword>
<dbReference type="RefSeq" id="WP_187014343.1">
    <property type="nucleotide sequence ID" value="NZ_JACOQI010000005.1"/>
</dbReference>
<protein>
    <recommendedName>
        <fullName evidence="1">DUF7768 domain-containing protein</fullName>
    </recommendedName>
</protein>
<dbReference type="InterPro" id="IPR056670">
    <property type="entry name" value="DUF7768"/>
</dbReference>
<dbReference type="AlphaFoldDB" id="A0A923MIC2"/>
<dbReference type="Gene3D" id="3.40.50.10400">
    <property type="entry name" value="Hypothetical protein PA1492"/>
    <property type="match status" value="1"/>
</dbReference>
<dbReference type="Pfam" id="PF24963">
    <property type="entry name" value="DUF7768"/>
    <property type="match status" value="1"/>
</dbReference>
<proteinExistence type="predicted"/>
<evidence type="ECO:0000313" key="3">
    <source>
        <dbReference type="Proteomes" id="UP000620327"/>
    </source>
</evidence>
<organism evidence="2 3">
    <name type="scientific">Dysosmobacter segnis</name>
    <dbReference type="NCBI Taxonomy" id="2763042"/>
    <lineage>
        <taxon>Bacteria</taxon>
        <taxon>Bacillati</taxon>
        <taxon>Bacillota</taxon>
        <taxon>Clostridia</taxon>
        <taxon>Eubacteriales</taxon>
        <taxon>Oscillospiraceae</taxon>
        <taxon>Dysosmobacter</taxon>
    </lineage>
</organism>
<gene>
    <name evidence="2" type="ORF">H8Z83_06720</name>
</gene>
<evidence type="ECO:0000313" key="2">
    <source>
        <dbReference type="EMBL" id="MBC5770019.1"/>
    </source>
</evidence>
<dbReference type="EMBL" id="JACOQI010000005">
    <property type="protein sequence ID" value="MBC5770019.1"/>
    <property type="molecule type" value="Genomic_DNA"/>
</dbReference>
<evidence type="ECO:0000259" key="1">
    <source>
        <dbReference type="Pfam" id="PF24963"/>
    </source>
</evidence>
<comment type="caution">
    <text evidence="2">The sequence shown here is derived from an EMBL/GenBank/DDBJ whole genome shotgun (WGS) entry which is preliminary data.</text>
</comment>
<dbReference type="Proteomes" id="UP000620327">
    <property type="component" value="Unassembled WGS sequence"/>
</dbReference>
<feature type="domain" description="DUF7768" evidence="1">
    <location>
        <begin position="3"/>
        <end position="102"/>
    </location>
</feature>
<accession>A0A923MIC2</accession>